<organism evidence="1 2">
    <name type="scientific">Bacillus carboniphilus</name>
    <dbReference type="NCBI Taxonomy" id="86663"/>
    <lineage>
        <taxon>Bacteria</taxon>
        <taxon>Bacillati</taxon>
        <taxon>Bacillota</taxon>
        <taxon>Bacilli</taxon>
        <taxon>Bacillales</taxon>
        <taxon>Bacillaceae</taxon>
        <taxon>Bacillus</taxon>
    </lineage>
</organism>
<reference evidence="1 2" key="1">
    <citation type="journal article" date="2019" name="Int. J. Syst. Evol. Microbiol.">
        <title>The Global Catalogue of Microorganisms (GCM) 10K type strain sequencing project: providing services to taxonomists for standard genome sequencing and annotation.</title>
        <authorList>
            <consortium name="The Broad Institute Genomics Platform"/>
            <consortium name="The Broad Institute Genome Sequencing Center for Infectious Disease"/>
            <person name="Wu L."/>
            <person name="Ma J."/>
        </authorList>
    </citation>
    <scope>NUCLEOTIDE SEQUENCE [LARGE SCALE GENOMIC DNA]</scope>
    <source>
        <strain evidence="1 2">JCM 9731</strain>
    </source>
</reference>
<comment type="caution">
    <text evidence="1">The sequence shown here is derived from an EMBL/GenBank/DDBJ whole genome shotgun (WGS) entry which is preliminary data.</text>
</comment>
<keyword evidence="2" id="KW-1185">Reference proteome</keyword>
<gene>
    <name evidence="1" type="ORF">GCM10008967_15860</name>
</gene>
<evidence type="ECO:0000313" key="1">
    <source>
        <dbReference type="EMBL" id="GAA0326122.1"/>
    </source>
</evidence>
<sequence>MKEMYEGFLLIEKYYYRATGSHIGFVPVYVSKTKRIIIEDNPIFFTDQQDFQTELKIVSKKIQTRLNLLADSLET</sequence>
<protein>
    <submittedName>
        <fullName evidence="1">Uncharacterized protein</fullName>
    </submittedName>
</protein>
<dbReference type="Proteomes" id="UP001500782">
    <property type="component" value="Unassembled WGS sequence"/>
</dbReference>
<accession>A0ABN0W5Z8</accession>
<name>A0ABN0W5Z8_9BACI</name>
<proteinExistence type="predicted"/>
<evidence type="ECO:0000313" key="2">
    <source>
        <dbReference type="Proteomes" id="UP001500782"/>
    </source>
</evidence>
<dbReference type="EMBL" id="BAAADJ010000017">
    <property type="protein sequence ID" value="GAA0326122.1"/>
    <property type="molecule type" value="Genomic_DNA"/>
</dbReference>